<dbReference type="SUPFAM" id="SSF58042">
    <property type="entry name" value="Outer membrane lipoprotein"/>
    <property type="match status" value="1"/>
</dbReference>
<feature type="chain" id="PRO_5043408885" evidence="2">
    <location>
        <begin position="29"/>
        <end position="89"/>
    </location>
</feature>
<dbReference type="PROSITE" id="PS51257">
    <property type="entry name" value="PROKAR_LIPOPROTEIN"/>
    <property type="match status" value="1"/>
</dbReference>
<dbReference type="Proteomes" id="UP001320691">
    <property type="component" value="Unassembled WGS sequence"/>
</dbReference>
<accession>A0AAW5PF32</accession>
<comment type="caution">
    <text evidence="3">The sequence shown here is derived from an EMBL/GenBank/DDBJ whole genome shotgun (WGS) entry which is preliminary data.</text>
</comment>
<evidence type="ECO:0000313" key="4">
    <source>
        <dbReference type="Proteomes" id="UP001320691"/>
    </source>
</evidence>
<dbReference type="AlphaFoldDB" id="A0AAW5PF32"/>
<evidence type="ECO:0000256" key="2">
    <source>
        <dbReference type="SAM" id="SignalP"/>
    </source>
</evidence>
<protein>
    <submittedName>
        <fullName evidence="3">Murein lipoprotein</fullName>
    </submittedName>
</protein>
<keyword evidence="3" id="KW-0449">Lipoprotein</keyword>
<reference evidence="3" key="1">
    <citation type="submission" date="2022-08" db="EMBL/GenBank/DDBJ databases">
        <title>Genomic analyses of the natural microbiome of Caenorhabditis elegans.</title>
        <authorList>
            <person name="Samuel B."/>
        </authorList>
    </citation>
    <scope>NUCLEOTIDE SEQUENCE</scope>
    <source>
        <strain evidence="3">BIGb0277</strain>
    </source>
</reference>
<organism evidence="3 4">
    <name type="scientific">Stenotrophomonas rhizophila</name>
    <dbReference type="NCBI Taxonomy" id="216778"/>
    <lineage>
        <taxon>Bacteria</taxon>
        <taxon>Pseudomonadati</taxon>
        <taxon>Pseudomonadota</taxon>
        <taxon>Gammaproteobacteria</taxon>
        <taxon>Lysobacterales</taxon>
        <taxon>Lysobacteraceae</taxon>
        <taxon>Stenotrophomonas</taxon>
    </lineage>
</organism>
<evidence type="ECO:0000313" key="3">
    <source>
        <dbReference type="EMBL" id="MCS4279034.1"/>
    </source>
</evidence>
<dbReference type="RefSeq" id="WP_259259796.1">
    <property type="nucleotide sequence ID" value="NZ_JANUEK010000002.1"/>
</dbReference>
<sequence length="89" mass="9692">MILTKQHLKMARTLGVALVATVGLSACATYKDEFATINSRLDQLDVKVQGAAQSAESANQSAQQANQRLDQIEGRVQQLERAPKRTPRG</sequence>
<proteinExistence type="predicted"/>
<gene>
    <name evidence="3" type="ORF">M2412_001001</name>
</gene>
<feature type="signal peptide" evidence="2">
    <location>
        <begin position="1"/>
        <end position="28"/>
    </location>
</feature>
<dbReference type="EMBL" id="JANUEK010000002">
    <property type="protein sequence ID" value="MCS4279034.1"/>
    <property type="molecule type" value="Genomic_DNA"/>
</dbReference>
<keyword evidence="2" id="KW-0732">Signal</keyword>
<keyword evidence="1" id="KW-0175">Coiled coil</keyword>
<evidence type="ECO:0000256" key="1">
    <source>
        <dbReference type="SAM" id="Coils"/>
    </source>
</evidence>
<dbReference type="Gene3D" id="1.20.1260.80">
    <property type="match status" value="1"/>
</dbReference>
<name>A0AAW5PF32_9GAMM</name>
<feature type="coiled-coil region" evidence="1">
    <location>
        <begin position="48"/>
        <end position="82"/>
    </location>
</feature>